<name>A0A7R9LL40_9ACAR</name>
<dbReference type="Proteomes" id="UP000759131">
    <property type="component" value="Unassembled WGS sequence"/>
</dbReference>
<dbReference type="Gene3D" id="2.40.70.10">
    <property type="entry name" value="Acid Proteases"/>
    <property type="match status" value="1"/>
</dbReference>
<sequence>MGMAYQVLSVDNTITPFQHMIAQGVVSAPVFSFYLNRDVKGRPGGELILGGSDPNHYIGNFTYVPVTNQSYWQFTMDGLLVGNNTDGKFCSPNCQAIADTGTSTIVGPTNEIKAINALIGARSVGNGNYVVDCKRVNALPIVTLTLGGKAFPLKPSQYIYKQLGLNGNIQCVSGFESDDDPLWILGDVFIGPYYTEFDFGRNRIGFAPSK</sequence>
<dbReference type="InterPro" id="IPR001461">
    <property type="entry name" value="Aspartic_peptidase_A1"/>
</dbReference>
<proteinExistence type="inferred from homology"/>
<dbReference type="PANTHER" id="PTHR47966:SF51">
    <property type="entry name" value="BETA-SITE APP-CLEAVING ENZYME, ISOFORM A-RELATED"/>
    <property type="match status" value="1"/>
</dbReference>
<evidence type="ECO:0000256" key="3">
    <source>
        <dbReference type="ARBA" id="ARBA00022750"/>
    </source>
</evidence>
<keyword evidence="3 8" id="KW-0064">Aspartyl protease</keyword>
<organism evidence="10">
    <name type="scientific">Medioppia subpectinata</name>
    <dbReference type="NCBI Taxonomy" id="1979941"/>
    <lineage>
        <taxon>Eukaryota</taxon>
        <taxon>Metazoa</taxon>
        <taxon>Ecdysozoa</taxon>
        <taxon>Arthropoda</taxon>
        <taxon>Chelicerata</taxon>
        <taxon>Arachnida</taxon>
        <taxon>Acari</taxon>
        <taxon>Acariformes</taxon>
        <taxon>Sarcoptiformes</taxon>
        <taxon>Oribatida</taxon>
        <taxon>Brachypylina</taxon>
        <taxon>Oppioidea</taxon>
        <taxon>Oppiidae</taxon>
        <taxon>Medioppia</taxon>
    </lineage>
</organism>
<dbReference type="InterPro" id="IPR001969">
    <property type="entry name" value="Aspartic_peptidase_AS"/>
</dbReference>
<keyword evidence="2 8" id="KW-0645">Protease</keyword>
<gene>
    <name evidence="10" type="ORF">OSB1V03_LOCUS19362</name>
</gene>
<dbReference type="AlphaFoldDB" id="A0A7R9LL40"/>
<evidence type="ECO:0000256" key="4">
    <source>
        <dbReference type="ARBA" id="ARBA00022801"/>
    </source>
</evidence>
<dbReference type="FunFam" id="2.40.70.10:FF:000002">
    <property type="entry name" value="Vacuolar aspartic proteinase"/>
    <property type="match status" value="1"/>
</dbReference>
<reference evidence="10" key="1">
    <citation type="submission" date="2020-11" db="EMBL/GenBank/DDBJ databases">
        <authorList>
            <person name="Tran Van P."/>
        </authorList>
    </citation>
    <scope>NUCLEOTIDE SEQUENCE</scope>
</reference>
<keyword evidence="4 8" id="KW-0378">Hydrolase</keyword>
<evidence type="ECO:0000259" key="9">
    <source>
        <dbReference type="PROSITE" id="PS51767"/>
    </source>
</evidence>
<dbReference type="GO" id="GO:0006508">
    <property type="term" value="P:proteolysis"/>
    <property type="evidence" value="ECO:0007669"/>
    <property type="project" value="UniProtKB-KW"/>
</dbReference>
<dbReference type="Pfam" id="PF00026">
    <property type="entry name" value="Asp"/>
    <property type="match status" value="1"/>
</dbReference>
<evidence type="ECO:0000256" key="8">
    <source>
        <dbReference type="RuleBase" id="RU000454"/>
    </source>
</evidence>
<keyword evidence="11" id="KW-1185">Reference proteome</keyword>
<evidence type="ECO:0000256" key="1">
    <source>
        <dbReference type="ARBA" id="ARBA00007447"/>
    </source>
</evidence>
<evidence type="ECO:0000313" key="11">
    <source>
        <dbReference type="Proteomes" id="UP000759131"/>
    </source>
</evidence>
<dbReference type="GO" id="GO:0004190">
    <property type="term" value="F:aspartic-type endopeptidase activity"/>
    <property type="evidence" value="ECO:0007669"/>
    <property type="project" value="UniProtKB-KW"/>
</dbReference>
<dbReference type="InterPro" id="IPR021109">
    <property type="entry name" value="Peptidase_aspartic_dom_sf"/>
</dbReference>
<dbReference type="PROSITE" id="PS00141">
    <property type="entry name" value="ASP_PROTEASE"/>
    <property type="match status" value="1"/>
</dbReference>
<evidence type="ECO:0000256" key="7">
    <source>
        <dbReference type="PIRSR" id="PIRSR601461-2"/>
    </source>
</evidence>
<keyword evidence="6" id="KW-0325">Glycoprotein</keyword>
<protein>
    <recommendedName>
        <fullName evidence="9">Peptidase A1 domain-containing protein</fullName>
    </recommendedName>
</protein>
<keyword evidence="5 7" id="KW-1015">Disulfide bond</keyword>
<feature type="disulfide bond" evidence="7">
    <location>
        <begin position="90"/>
        <end position="94"/>
    </location>
</feature>
<comment type="similarity">
    <text evidence="1 8">Belongs to the peptidase A1 family.</text>
</comment>
<dbReference type="InterPro" id="IPR033121">
    <property type="entry name" value="PEPTIDASE_A1"/>
</dbReference>
<evidence type="ECO:0000256" key="5">
    <source>
        <dbReference type="ARBA" id="ARBA00023157"/>
    </source>
</evidence>
<dbReference type="SUPFAM" id="SSF50630">
    <property type="entry name" value="Acid proteases"/>
    <property type="match status" value="1"/>
</dbReference>
<feature type="domain" description="Peptidase A1" evidence="9">
    <location>
        <begin position="1"/>
        <end position="207"/>
    </location>
</feature>
<dbReference type="EMBL" id="OC882742">
    <property type="protein sequence ID" value="CAD7642920.1"/>
    <property type="molecule type" value="Genomic_DNA"/>
</dbReference>
<dbReference type="EMBL" id="CAJPIZ010028167">
    <property type="protein sequence ID" value="CAG2119413.1"/>
    <property type="molecule type" value="Genomic_DNA"/>
</dbReference>
<dbReference type="PANTHER" id="PTHR47966">
    <property type="entry name" value="BETA-SITE APP-CLEAVING ENZYME, ISOFORM A-RELATED"/>
    <property type="match status" value="1"/>
</dbReference>
<dbReference type="PROSITE" id="PS51767">
    <property type="entry name" value="PEPTIDASE_A1"/>
    <property type="match status" value="1"/>
</dbReference>
<evidence type="ECO:0000256" key="6">
    <source>
        <dbReference type="ARBA" id="ARBA00023180"/>
    </source>
</evidence>
<accession>A0A7R9LL40</accession>
<evidence type="ECO:0000256" key="2">
    <source>
        <dbReference type="ARBA" id="ARBA00022670"/>
    </source>
</evidence>
<dbReference type="PRINTS" id="PR00792">
    <property type="entry name" value="PEPSIN"/>
</dbReference>
<dbReference type="OrthoDB" id="771136at2759"/>
<feature type="disulfide bond" evidence="7">
    <location>
        <begin position="133"/>
        <end position="171"/>
    </location>
</feature>
<evidence type="ECO:0000313" key="10">
    <source>
        <dbReference type="EMBL" id="CAD7642920.1"/>
    </source>
</evidence>